<evidence type="ECO:0000256" key="3">
    <source>
        <dbReference type="ARBA" id="ARBA00022723"/>
    </source>
</evidence>
<dbReference type="GO" id="GO:0004089">
    <property type="term" value="F:carbonate dehydratase activity"/>
    <property type="evidence" value="ECO:0007669"/>
    <property type="project" value="UniProtKB-EC"/>
</dbReference>
<comment type="similarity">
    <text evidence="1">Belongs to the alpha-carbonic anhydrase family.</text>
</comment>
<dbReference type="EC" id="4.2.1.1" evidence="2"/>
<dbReference type="OrthoDB" id="545904at2759"/>
<keyword evidence="10" id="KW-1185">Reference proteome</keyword>
<accession>A0A8J4CPH7</accession>
<organism evidence="8 10">
    <name type="scientific">Volvox reticuliferus</name>
    <dbReference type="NCBI Taxonomy" id="1737510"/>
    <lineage>
        <taxon>Eukaryota</taxon>
        <taxon>Viridiplantae</taxon>
        <taxon>Chlorophyta</taxon>
        <taxon>core chlorophytes</taxon>
        <taxon>Chlorophyceae</taxon>
        <taxon>CS clade</taxon>
        <taxon>Chlamydomonadales</taxon>
        <taxon>Volvocaceae</taxon>
        <taxon>Volvox</taxon>
    </lineage>
</organism>
<dbReference type="Gene3D" id="3.10.200.10">
    <property type="entry name" value="Alpha carbonic anhydrase"/>
    <property type="match status" value="1"/>
</dbReference>
<evidence type="ECO:0000256" key="1">
    <source>
        <dbReference type="ARBA" id="ARBA00010718"/>
    </source>
</evidence>
<dbReference type="PANTHER" id="PTHR18952">
    <property type="entry name" value="CARBONIC ANHYDRASE"/>
    <property type="match status" value="1"/>
</dbReference>
<evidence type="ECO:0000256" key="6">
    <source>
        <dbReference type="ARBA" id="ARBA00048348"/>
    </source>
</evidence>
<evidence type="ECO:0000256" key="5">
    <source>
        <dbReference type="ARBA" id="ARBA00023239"/>
    </source>
</evidence>
<dbReference type="Proteomes" id="UP000747110">
    <property type="component" value="Unassembled WGS sequence"/>
</dbReference>
<dbReference type="InterPro" id="IPR001148">
    <property type="entry name" value="CA_dom"/>
</dbReference>
<feature type="domain" description="Alpha-carbonic anhydrase" evidence="7">
    <location>
        <begin position="1"/>
        <end position="88"/>
    </location>
</feature>
<name>A0A8J4CPH7_9CHLO</name>
<reference evidence="8" key="1">
    <citation type="journal article" date="2021" name="Proc. Natl. Acad. Sci. U.S.A.">
        <title>Three genomes in the algal genus Volvox reveal the fate of a haploid sex-determining region after a transition to homothallism.</title>
        <authorList>
            <person name="Yamamoto K."/>
            <person name="Hamaji T."/>
            <person name="Kawai-Toyooka H."/>
            <person name="Matsuzaki R."/>
            <person name="Takahashi F."/>
            <person name="Nishimura Y."/>
            <person name="Kawachi M."/>
            <person name="Noguchi H."/>
            <person name="Minakuchi Y."/>
            <person name="Umen J.G."/>
            <person name="Toyoda A."/>
            <person name="Nozaki H."/>
        </authorList>
    </citation>
    <scope>NUCLEOTIDE SEQUENCE</scope>
    <source>
        <strain evidence="9">NIES-3785</strain>
        <strain evidence="8">NIES-3786</strain>
    </source>
</reference>
<evidence type="ECO:0000313" key="8">
    <source>
        <dbReference type="EMBL" id="GIL85884.1"/>
    </source>
</evidence>
<dbReference type="Pfam" id="PF00194">
    <property type="entry name" value="Carb_anhydrase"/>
    <property type="match status" value="1"/>
</dbReference>
<keyword evidence="5" id="KW-0456">Lyase</keyword>
<dbReference type="InterPro" id="IPR036398">
    <property type="entry name" value="CA_dom_sf"/>
</dbReference>
<comment type="caution">
    <text evidence="8">The sequence shown here is derived from an EMBL/GenBank/DDBJ whole genome shotgun (WGS) entry which is preliminary data.</text>
</comment>
<dbReference type="PANTHER" id="PTHR18952:SF265">
    <property type="entry name" value="CARBONIC ANHYDRASE"/>
    <property type="match status" value="1"/>
</dbReference>
<evidence type="ECO:0000313" key="10">
    <source>
        <dbReference type="Proteomes" id="UP000747110"/>
    </source>
</evidence>
<evidence type="ECO:0000256" key="4">
    <source>
        <dbReference type="ARBA" id="ARBA00022833"/>
    </source>
</evidence>
<sequence length="125" mass="14131">MPAGAEIRLGELLPPAKVREYVTYEGSLTTPPCTEGLLWHVMLHNQKISRAQWTKYKTAVSFKDCDLKNGTGTAGHRRHHHRRLLAEEESAGNPDDYTCKVAAYGFNYRSSQLLYGRTIKLARVN</sequence>
<keyword evidence="4" id="KW-0862">Zinc</keyword>
<dbReference type="PROSITE" id="PS51144">
    <property type="entry name" value="ALPHA_CA_2"/>
    <property type="match status" value="1"/>
</dbReference>
<comment type="catalytic activity">
    <reaction evidence="6">
        <text>hydrogencarbonate + H(+) = CO2 + H2O</text>
        <dbReference type="Rhea" id="RHEA:10748"/>
        <dbReference type="ChEBI" id="CHEBI:15377"/>
        <dbReference type="ChEBI" id="CHEBI:15378"/>
        <dbReference type="ChEBI" id="CHEBI:16526"/>
        <dbReference type="ChEBI" id="CHEBI:17544"/>
        <dbReference type="EC" id="4.2.1.1"/>
    </reaction>
</comment>
<keyword evidence="3" id="KW-0479">Metal-binding</keyword>
<dbReference type="EMBL" id="BNCP01000034">
    <property type="protein sequence ID" value="GIL85884.1"/>
    <property type="molecule type" value="Genomic_DNA"/>
</dbReference>
<evidence type="ECO:0000256" key="2">
    <source>
        <dbReference type="ARBA" id="ARBA00012925"/>
    </source>
</evidence>
<dbReference type="InterPro" id="IPR023561">
    <property type="entry name" value="Carbonic_anhydrase_a-class"/>
</dbReference>
<dbReference type="EMBL" id="BNCQ01000016">
    <property type="protein sequence ID" value="GIM04370.1"/>
    <property type="molecule type" value="Genomic_DNA"/>
</dbReference>
<evidence type="ECO:0000313" key="9">
    <source>
        <dbReference type="EMBL" id="GIM04370.1"/>
    </source>
</evidence>
<dbReference type="GO" id="GO:0008270">
    <property type="term" value="F:zinc ion binding"/>
    <property type="evidence" value="ECO:0007669"/>
    <property type="project" value="InterPro"/>
</dbReference>
<dbReference type="AlphaFoldDB" id="A0A8J4CPH7"/>
<proteinExistence type="inferred from homology"/>
<evidence type="ECO:0000259" key="7">
    <source>
        <dbReference type="PROSITE" id="PS51144"/>
    </source>
</evidence>
<dbReference type="Proteomes" id="UP000722791">
    <property type="component" value="Unassembled WGS sequence"/>
</dbReference>
<protein>
    <recommendedName>
        <fullName evidence="2">carbonic anhydrase</fullName>
        <ecNumber evidence="2">4.2.1.1</ecNumber>
    </recommendedName>
</protein>
<gene>
    <name evidence="8" type="ORF">Vretifemale_14417</name>
    <name evidence="9" type="ORF">Vretimale_8917</name>
</gene>
<dbReference type="SUPFAM" id="SSF51069">
    <property type="entry name" value="Carbonic anhydrase"/>
    <property type="match status" value="1"/>
</dbReference>